<dbReference type="AlphaFoldDB" id="A0A543G6Q5"/>
<evidence type="ECO:0000313" key="2">
    <source>
        <dbReference type="Proteomes" id="UP000320773"/>
    </source>
</evidence>
<proteinExistence type="predicted"/>
<sequence length="47" mass="5255">MSIIEKIEIASNVKIAKLSIESSLINSIKMQINQLIKRFAPSIAEKI</sequence>
<organism evidence="1 2">
    <name type="scientific">Flavobacterium branchiophilum</name>
    <dbReference type="NCBI Taxonomy" id="55197"/>
    <lineage>
        <taxon>Bacteria</taxon>
        <taxon>Pseudomonadati</taxon>
        <taxon>Bacteroidota</taxon>
        <taxon>Flavobacteriia</taxon>
        <taxon>Flavobacteriales</taxon>
        <taxon>Flavobacteriaceae</taxon>
        <taxon>Flavobacterium</taxon>
    </lineage>
</organism>
<protein>
    <submittedName>
        <fullName evidence="1">Uncharacterized protein</fullName>
    </submittedName>
</protein>
<name>A0A543G6Q5_9FLAO</name>
<evidence type="ECO:0000313" key="1">
    <source>
        <dbReference type="EMBL" id="TQM41759.1"/>
    </source>
</evidence>
<comment type="caution">
    <text evidence="1">The sequence shown here is derived from an EMBL/GenBank/DDBJ whole genome shotgun (WGS) entry which is preliminary data.</text>
</comment>
<dbReference type="EMBL" id="VFPJ01000001">
    <property type="protein sequence ID" value="TQM41759.1"/>
    <property type="molecule type" value="Genomic_DNA"/>
</dbReference>
<gene>
    <name evidence="1" type="ORF">BC670_2760</name>
</gene>
<accession>A0A543G6Q5</accession>
<dbReference type="Proteomes" id="UP000320773">
    <property type="component" value="Unassembled WGS sequence"/>
</dbReference>
<reference evidence="1 2" key="1">
    <citation type="submission" date="2019-06" db="EMBL/GenBank/DDBJ databases">
        <title>Genomic Encyclopedia of Archaeal and Bacterial Type Strains, Phase II (KMG-II): from individual species to whole genera.</title>
        <authorList>
            <person name="Goeker M."/>
        </authorList>
    </citation>
    <scope>NUCLEOTIDE SEQUENCE [LARGE SCALE GENOMIC DNA]</scope>
    <source>
        <strain evidence="1 2">DSM 24789</strain>
    </source>
</reference>